<dbReference type="RefSeq" id="WP_226539052.1">
    <property type="nucleotide sequence ID" value="NZ_CP129013.1"/>
</dbReference>
<gene>
    <name evidence="2" type="ORF">LC087_01550</name>
</gene>
<evidence type="ECO:0000313" key="3">
    <source>
        <dbReference type="Proteomes" id="UP001197974"/>
    </source>
</evidence>
<reference evidence="2 3" key="1">
    <citation type="submission" date="2023-06" db="EMBL/GenBank/DDBJ databases">
        <title>Five Gram-positive bacteria isolated from mangrove sediments in Shenzhen, Guangdong, China.</title>
        <authorList>
            <person name="Yu S."/>
            <person name="Zheng W."/>
            <person name="Huang Y."/>
        </authorList>
    </citation>
    <scope>NUCLEOTIDE SEQUENCE [LARGE SCALE GENOMIC DNA]</scope>
    <source>
        <strain evidence="2 3">SaN35-3</strain>
    </source>
</reference>
<feature type="domain" description="DUF2268" evidence="1">
    <location>
        <begin position="61"/>
        <end position="253"/>
    </location>
</feature>
<accession>A0ABY9JXU9</accession>
<dbReference type="InterPro" id="IPR018728">
    <property type="entry name" value="DUF2268"/>
</dbReference>
<proteinExistence type="predicted"/>
<name>A0ABY9JXU9_9BACI</name>
<sequence>MKNTKEWLEINRSNLYISERLKRYFQEKTNARFIRDLLIQHGLYKGTISKTIMEAMIEKNIWKRVAESYEQLREEWQGKDVPIFILPVDPTSNRIQKEFNGRSGLAFCDKLFLFLTSSASDEDIQAILTHEYHHVVRLQHYTKNEEDYNLLDTIIMEGLAENAVRERLGEGYTASWAEEVPEKIALKWWGNLILPNYQLPRDSRKYHQLLYGTGFYPKMVGYSVGYRVVKDYMKKSEKKTEECFDLEPKAVIQK</sequence>
<evidence type="ECO:0000259" key="1">
    <source>
        <dbReference type="Pfam" id="PF10026"/>
    </source>
</evidence>
<dbReference type="Pfam" id="PF10026">
    <property type="entry name" value="DUF2268"/>
    <property type="match status" value="1"/>
</dbReference>
<organism evidence="2 3">
    <name type="scientific">Bacillus carboniphilus</name>
    <dbReference type="NCBI Taxonomy" id="86663"/>
    <lineage>
        <taxon>Bacteria</taxon>
        <taxon>Bacillati</taxon>
        <taxon>Bacillota</taxon>
        <taxon>Bacilli</taxon>
        <taxon>Bacillales</taxon>
        <taxon>Bacillaceae</taxon>
        <taxon>Bacillus</taxon>
    </lineage>
</organism>
<keyword evidence="3" id="KW-1185">Reference proteome</keyword>
<dbReference type="Proteomes" id="UP001197974">
    <property type="component" value="Chromosome"/>
</dbReference>
<evidence type="ECO:0000313" key="2">
    <source>
        <dbReference type="EMBL" id="WLR44226.1"/>
    </source>
</evidence>
<dbReference type="EMBL" id="CP129013">
    <property type="protein sequence ID" value="WLR44226.1"/>
    <property type="molecule type" value="Genomic_DNA"/>
</dbReference>
<protein>
    <submittedName>
        <fullName evidence="2">DUF2268 domain-containing protein</fullName>
    </submittedName>
</protein>